<accession>A0A0P9FA73</accession>
<keyword evidence="2" id="KW-0472">Membrane</keyword>
<dbReference type="EMBL" id="LJCR01001970">
    <property type="protein sequence ID" value="KPV49434.1"/>
    <property type="molecule type" value="Genomic_DNA"/>
</dbReference>
<gene>
    <name evidence="3" type="ORF">SE17_32640</name>
</gene>
<evidence type="ECO:0000313" key="4">
    <source>
        <dbReference type="Proteomes" id="UP000050509"/>
    </source>
</evidence>
<feature type="non-terminal residue" evidence="3">
    <location>
        <position position="73"/>
    </location>
</feature>
<organism evidence="3 4">
    <name type="scientific">Kouleothrix aurantiaca</name>
    <dbReference type="NCBI Taxonomy" id="186479"/>
    <lineage>
        <taxon>Bacteria</taxon>
        <taxon>Bacillati</taxon>
        <taxon>Chloroflexota</taxon>
        <taxon>Chloroflexia</taxon>
        <taxon>Chloroflexales</taxon>
        <taxon>Roseiflexineae</taxon>
        <taxon>Roseiflexaceae</taxon>
        <taxon>Kouleothrix</taxon>
    </lineage>
</organism>
<feature type="compositionally biased region" description="Pro residues" evidence="1">
    <location>
        <begin position="10"/>
        <end position="31"/>
    </location>
</feature>
<name>A0A0P9FA73_9CHLR</name>
<dbReference type="Proteomes" id="UP000050509">
    <property type="component" value="Unassembled WGS sequence"/>
</dbReference>
<dbReference type="AlphaFoldDB" id="A0A0P9FA73"/>
<reference evidence="3 4" key="1">
    <citation type="submission" date="2015-09" db="EMBL/GenBank/DDBJ databases">
        <title>Draft genome sequence of Kouleothrix aurantiaca JCM 19913.</title>
        <authorList>
            <person name="Hemp J."/>
        </authorList>
    </citation>
    <scope>NUCLEOTIDE SEQUENCE [LARGE SCALE GENOMIC DNA]</scope>
    <source>
        <strain evidence="3 4">COM-B</strain>
    </source>
</reference>
<proteinExistence type="predicted"/>
<comment type="caution">
    <text evidence="3">The sequence shown here is derived from an EMBL/GenBank/DDBJ whole genome shotgun (WGS) entry which is preliminary data.</text>
</comment>
<keyword evidence="2" id="KW-0812">Transmembrane</keyword>
<evidence type="ECO:0000256" key="1">
    <source>
        <dbReference type="SAM" id="MobiDB-lite"/>
    </source>
</evidence>
<feature type="transmembrane region" description="Helical" evidence="2">
    <location>
        <begin position="43"/>
        <end position="66"/>
    </location>
</feature>
<evidence type="ECO:0000256" key="2">
    <source>
        <dbReference type="SAM" id="Phobius"/>
    </source>
</evidence>
<protein>
    <submittedName>
        <fullName evidence="3">Uncharacterized protein</fullName>
    </submittedName>
</protein>
<keyword evidence="2" id="KW-1133">Transmembrane helix</keyword>
<feature type="region of interest" description="Disordered" evidence="1">
    <location>
        <begin position="1"/>
        <end position="32"/>
    </location>
</feature>
<sequence length="73" mass="7329">MLAQSAAAPPSAPPRPAQAAPPPPAAAPLPKPARRTQAAKAVWYVGLGALLAIPLVAIGIIGWAPLSALTLHR</sequence>
<keyword evidence="4" id="KW-1185">Reference proteome</keyword>
<evidence type="ECO:0000313" key="3">
    <source>
        <dbReference type="EMBL" id="KPV49434.1"/>
    </source>
</evidence>